<dbReference type="AlphaFoldDB" id="A0A250WPJ4"/>
<evidence type="ECO:0000256" key="4">
    <source>
        <dbReference type="ARBA" id="ARBA00022786"/>
    </source>
</evidence>
<evidence type="ECO:0000313" key="8">
    <source>
        <dbReference type="Proteomes" id="UP000232323"/>
    </source>
</evidence>
<dbReference type="Proteomes" id="UP000232323">
    <property type="component" value="Unassembled WGS sequence"/>
</dbReference>
<dbReference type="GO" id="GO:0032446">
    <property type="term" value="P:protein modification by small protein conjugation"/>
    <property type="evidence" value="ECO:0007669"/>
    <property type="project" value="TreeGrafter"/>
</dbReference>
<keyword evidence="3" id="KW-0808">Transferase</keyword>
<proteinExistence type="inferred from homology"/>
<organism evidence="7 8">
    <name type="scientific">Chlamydomonas eustigma</name>
    <dbReference type="NCBI Taxonomy" id="1157962"/>
    <lineage>
        <taxon>Eukaryota</taxon>
        <taxon>Viridiplantae</taxon>
        <taxon>Chlorophyta</taxon>
        <taxon>core chlorophytes</taxon>
        <taxon>Chlorophyceae</taxon>
        <taxon>CS clade</taxon>
        <taxon>Chlamydomonadales</taxon>
        <taxon>Chlamydomonadaceae</taxon>
        <taxon>Chlamydomonas</taxon>
    </lineage>
</organism>
<evidence type="ECO:0000256" key="6">
    <source>
        <dbReference type="ARBA" id="ARBA00029833"/>
    </source>
</evidence>
<reference evidence="7 8" key="1">
    <citation type="submission" date="2017-08" db="EMBL/GenBank/DDBJ databases">
        <title>Acidophilic green algal genome provides insights into adaptation to an acidic environment.</title>
        <authorList>
            <person name="Hirooka S."/>
            <person name="Hirose Y."/>
            <person name="Kanesaki Y."/>
            <person name="Higuchi S."/>
            <person name="Fujiwara T."/>
            <person name="Onuma R."/>
            <person name="Era A."/>
            <person name="Ohbayashi R."/>
            <person name="Uzuka A."/>
            <person name="Nozaki H."/>
            <person name="Yoshikawa H."/>
            <person name="Miyagishima S.Y."/>
        </authorList>
    </citation>
    <scope>NUCLEOTIDE SEQUENCE [LARGE SCALE GENOMIC DNA]</scope>
    <source>
        <strain evidence="7 8">NIES-2499</strain>
    </source>
</reference>
<sequence>MLSSCHFERALTVLQKRWTPLNCSSQSFWNLESESTPFGNVSYFSMKEVPISRLCLGCAANSTVEQAEIIEADDVASTKTSLPVPAPNFYDFHVVYHASYQAPALFIKGYHADGTLLTMGEMLLDFPQWGDLSKLAACEWAFIAPEVHPILQQNYWHMLHPCKTATFMTLLMSCVGPQVDACRDVKGTLNGGSNACDNVQDIDDVEECSVENFKKSSFEPQSGSPVLLPKDCSDHFLAIYLEGWLRVVAPVIGLRIPILFAEKFN</sequence>
<evidence type="ECO:0000256" key="1">
    <source>
        <dbReference type="ARBA" id="ARBA00005696"/>
    </source>
</evidence>
<evidence type="ECO:0000256" key="2">
    <source>
        <dbReference type="ARBA" id="ARBA00021099"/>
    </source>
</evidence>
<comment type="caution">
    <text evidence="7">The sequence shown here is derived from an EMBL/GenBank/DDBJ whole genome shotgun (WGS) entry which is preliminary data.</text>
</comment>
<name>A0A250WPJ4_9CHLO</name>
<dbReference type="GO" id="GO:0061651">
    <property type="term" value="F:Atg12 conjugating enzyme activity"/>
    <property type="evidence" value="ECO:0007669"/>
    <property type="project" value="TreeGrafter"/>
</dbReference>
<dbReference type="GO" id="GO:0000045">
    <property type="term" value="P:autophagosome assembly"/>
    <property type="evidence" value="ECO:0007669"/>
    <property type="project" value="TreeGrafter"/>
</dbReference>
<dbReference type="PANTHER" id="PTHR14957:SF1">
    <property type="entry name" value="UBIQUITIN-LIKE-CONJUGATING ENZYME ATG10"/>
    <property type="match status" value="1"/>
</dbReference>
<keyword evidence="8" id="KW-1185">Reference proteome</keyword>
<dbReference type="GO" id="GO:0005829">
    <property type="term" value="C:cytosol"/>
    <property type="evidence" value="ECO:0007669"/>
    <property type="project" value="TreeGrafter"/>
</dbReference>
<keyword evidence="4" id="KW-0833">Ubl conjugation pathway</keyword>
<dbReference type="GO" id="GO:0000422">
    <property type="term" value="P:autophagy of mitochondrion"/>
    <property type="evidence" value="ECO:0007669"/>
    <property type="project" value="TreeGrafter"/>
</dbReference>
<dbReference type="OrthoDB" id="4089664at2759"/>
<keyword evidence="5" id="KW-0072">Autophagy</keyword>
<dbReference type="EMBL" id="BEGY01000001">
    <property type="protein sequence ID" value="GAX72616.1"/>
    <property type="molecule type" value="Genomic_DNA"/>
</dbReference>
<protein>
    <recommendedName>
        <fullName evidence="2">Ubiquitin-like-conjugating enzyme ATG10</fullName>
    </recommendedName>
    <alternativeName>
        <fullName evidence="6">Autophagy-related protein 10</fullName>
    </alternativeName>
</protein>
<evidence type="ECO:0000313" key="7">
    <source>
        <dbReference type="EMBL" id="GAX72616.1"/>
    </source>
</evidence>
<dbReference type="InterPro" id="IPR007135">
    <property type="entry name" value="Atg3/Atg10"/>
</dbReference>
<dbReference type="Gene3D" id="3.30.1460.50">
    <property type="match status" value="1"/>
</dbReference>
<dbReference type="Pfam" id="PF03987">
    <property type="entry name" value="Autophagy_act_C"/>
    <property type="match status" value="1"/>
</dbReference>
<dbReference type="PANTHER" id="PTHR14957">
    <property type="entry name" value="UBIQUITIN-LIKE-CONJUGATING ENZYME ATG10"/>
    <property type="match status" value="1"/>
</dbReference>
<evidence type="ECO:0000256" key="5">
    <source>
        <dbReference type="ARBA" id="ARBA00023006"/>
    </source>
</evidence>
<accession>A0A250WPJ4</accession>
<comment type="similarity">
    <text evidence="1">Belongs to the ATG10 family.</text>
</comment>
<evidence type="ECO:0000256" key="3">
    <source>
        <dbReference type="ARBA" id="ARBA00022679"/>
    </source>
</evidence>
<dbReference type="STRING" id="1157962.A0A250WPJ4"/>
<gene>
    <name evidence="7" type="ORF">CEUSTIGMA_g72.t1</name>
</gene>